<keyword evidence="3 7" id="KW-0812">Transmembrane</keyword>
<dbReference type="Proteomes" id="UP000054549">
    <property type="component" value="Unassembled WGS sequence"/>
</dbReference>
<keyword evidence="5 7" id="KW-0472">Membrane</keyword>
<dbReference type="PROSITE" id="PS50192">
    <property type="entry name" value="T_SNARE"/>
    <property type="match status" value="1"/>
</dbReference>
<keyword evidence="2" id="KW-0813">Transport</keyword>
<keyword evidence="10" id="KW-1185">Reference proteome</keyword>
<sequence>MSLPKLTSVSTQTLSLLLERQRLQSLPLVGPSDTHLQQIVKNFTQLRTGILKLEANEGRTEAVSLLKSQFERMRGMLGDEGNVESLEIQQTTPALPRTSLSKDGTGAPLGGSSLLGSSKDFASSASYTPYKDEPEESHPDTILQVQRQLLGEQDEHLDQLSRSINRQHHISLQINDELGVHTGLLEELDTEVDMTGSRLSSARRRLDKLAKGARENSSTVTIGLLILVLLVLIIVFKT</sequence>
<accession>A0A0C2SI00</accession>
<dbReference type="Gene3D" id="1.20.5.110">
    <property type="match status" value="1"/>
</dbReference>
<dbReference type="InParanoid" id="A0A0C2SI00"/>
<dbReference type="SUPFAM" id="SSF58038">
    <property type="entry name" value="SNARE fusion complex"/>
    <property type="match status" value="1"/>
</dbReference>
<dbReference type="SMART" id="SM00397">
    <property type="entry name" value="t_SNARE"/>
    <property type="match status" value="1"/>
</dbReference>
<evidence type="ECO:0000256" key="5">
    <source>
        <dbReference type="ARBA" id="ARBA00023136"/>
    </source>
</evidence>
<gene>
    <name evidence="9" type="ORF">M378DRAFT_12590</name>
</gene>
<evidence type="ECO:0000256" key="7">
    <source>
        <dbReference type="SAM" id="Phobius"/>
    </source>
</evidence>
<dbReference type="EMBL" id="KN818266">
    <property type="protein sequence ID" value="KIL62800.1"/>
    <property type="molecule type" value="Genomic_DNA"/>
</dbReference>
<evidence type="ECO:0000313" key="10">
    <source>
        <dbReference type="Proteomes" id="UP000054549"/>
    </source>
</evidence>
<dbReference type="GO" id="GO:0012505">
    <property type="term" value="C:endomembrane system"/>
    <property type="evidence" value="ECO:0007669"/>
    <property type="project" value="UniProtKB-ARBA"/>
</dbReference>
<name>A0A0C2SI00_AMAMK</name>
<dbReference type="STRING" id="946122.A0A0C2SI00"/>
<dbReference type="CDD" id="cd15859">
    <property type="entry name" value="SNARE_SYN8"/>
    <property type="match status" value="1"/>
</dbReference>
<feature type="region of interest" description="Disordered" evidence="6">
    <location>
        <begin position="92"/>
        <end position="118"/>
    </location>
</feature>
<dbReference type="FunCoup" id="A0A0C2SI00">
    <property type="interactions" value="16"/>
</dbReference>
<dbReference type="GO" id="GO:0005737">
    <property type="term" value="C:cytoplasm"/>
    <property type="evidence" value="ECO:0007669"/>
    <property type="project" value="UniProtKB-ARBA"/>
</dbReference>
<evidence type="ECO:0000256" key="3">
    <source>
        <dbReference type="ARBA" id="ARBA00022692"/>
    </source>
</evidence>
<evidence type="ECO:0000259" key="8">
    <source>
        <dbReference type="PROSITE" id="PS50192"/>
    </source>
</evidence>
<evidence type="ECO:0000313" key="9">
    <source>
        <dbReference type="EMBL" id="KIL62800.1"/>
    </source>
</evidence>
<feature type="compositionally biased region" description="Polar residues" evidence="6">
    <location>
        <begin position="92"/>
        <end position="102"/>
    </location>
</feature>
<reference evidence="9 10" key="1">
    <citation type="submission" date="2014-04" db="EMBL/GenBank/DDBJ databases">
        <title>Evolutionary Origins and Diversification of the Mycorrhizal Mutualists.</title>
        <authorList>
            <consortium name="DOE Joint Genome Institute"/>
            <consortium name="Mycorrhizal Genomics Consortium"/>
            <person name="Kohler A."/>
            <person name="Kuo A."/>
            <person name="Nagy L.G."/>
            <person name="Floudas D."/>
            <person name="Copeland A."/>
            <person name="Barry K.W."/>
            <person name="Cichocki N."/>
            <person name="Veneault-Fourrey C."/>
            <person name="LaButti K."/>
            <person name="Lindquist E.A."/>
            <person name="Lipzen A."/>
            <person name="Lundell T."/>
            <person name="Morin E."/>
            <person name="Murat C."/>
            <person name="Riley R."/>
            <person name="Ohm R."/>
            <person name="Sun H."/>
            <person name="Tunlid A."/>
            <person name="Henrissat B."/>
            <person name="Grigoriev I.V."/>
            <person name="Hibbett D.S."/>
            <person name="Martin F."/>
        </authorList>
    </citation>
    <scope>NUCLEOTIDE SEQUENCE [LARGE SCALE GENOMIC DNA]</scope>
    <source>
        <strain evidence="9 10">Koide BX008</strain>
    </source>
</reference>
<protein>
    <recommendedName>
        <fullName evidence="8">t-SNARE coiled-coil homology domain-containing protein</fullName>
    </recommendedName>
</protein>
<feature type="transmembrane region" description="Helical" evidence="7">
    <location>
        <begin position="218"/>
        <end position="236"/>
    </location>
</feature>
<dbReference type="OrthoDB" id="244190at2759"/>
<dbReference type="InterPro" id="IPR000727">
    <property type="entry name" value="T_SNARE_dom"/>
</dbReference>
<organism evidence="9 10">
    <name type="scientific">Amanita muscaria (strain Koide BX008)</name>
    <dbReference type="NCBI Taxonomy" id="946122"/>
    <lineage>
        <taxon>Eukaryota</taxon>
        <taxon>Fungi</taxon>
        <taxon>Dikarya</taxon>
        <taxon>Basidiomycota</taxon>
        <taxon>Agaricomycotina</taxon>
        <taxon>Agaricomycetes</taxon>
        <taxon>Agaricomycetidae</taxon>
        <taxon>Agaricales</taxon>
        <taxon>Pluteineae</taxon>
        <taxon>Amanitaceae</taxon>
        <taxon>Amanita</taxon>
    </lineage>
</organism>
<dbReference type="HOGENOM" id="CLU_053570_1_0_1"/>
<keyword evidence="4 7" id="KW-1133">Transmembrane helix</keyword>
<evidence type="ECO:0000256" key="1">
    <source>
        <dbReference type="ARBA" id="ARBA00004167"/>
    </source>
</evidence>
<dbReference type="PANTHER" id="PTHR12791">
    <property type="entry name" value="GOLGI SNARE BET1-RELATED"/>
    <property type="match status" value="1"/>
</dbReference>
<proteinExistence type="predicted"/>
<dbReference type="GO" id="GO:0016020">
    <property type="term" value="C:membrane"/>
    <property type="evidence" value="ECO:0007669"/>
    <property type="project" value="UniProtKB-SubCell"/>
</dbReference>
<evidence type="ECO:0000256" key="6">
    <source>
        <dbReference type="SAM" id="MobiDB-lite"/>
    </source>
</evidence>
<evidence type="ECO:0000256" key="4">
    <source>
        <dbReference type="ARBA" id="ARBA00022989"/>
    </source>
</evidence>
<feature type="domain" description="T-SNARE coiled-coil homology" evidence="8">
    <location>
        <begin position="147"/>
        <end position="209"/>
    </location>
</feature>
<dbReference type="Pfam" id="PF05739">
    <property type="entry name" value="SNARE"/>
    <property type="match status" value="1"/>
</dbReference>
<dbReference type="AlphaFoldDB" id="A0A0C2SI00"/>
<comment type="subcellular location">
    <subcellularLocation>
        <location evidence="1">Membrane</location>
        <topology evidence="1">Single-pass membrane protein</topology>
    </subcellularLocation>
</comment>
<evidence type="ECO:0000256" key="2">
    <source>
        <dbReference type="ARBA" id="ARBA00022448"/>
    </source>
</evidence>